<reference evidence="2 3" key="1">
    <citation type="submission" date="2019-04" db="EMBL/GenBank/DDBJ databases">
        <title>An improved genome assembly and genetic linkage map for asparagus bean, Vigna unguiculata ssp. sesquipedialis.</title>
        <authorList>
            <person name="Xia Q."/>
            <person name="Zhang R."/>
            <person name="Dong Y."/>
        </authorList>
    </citation>
    <scope>NUCLEOTIDE SEQUENCE [LARGE SCALE GENOMIC DNA]</scope>
    <source>
        <tissue evidence="2">Leaf</tissue>
    </source>
</reference>
<feature type="region of interest" description="Disordered" evidence="1">
    <location>
        <begin position="36"/>
        <end position="94"/>
    </location>
</feature>
<evidence type="ECO:0000256" key="1">
    <source>
        <dbReference type="SAM" id="MobiDB-lite"/>
    </source>
</evidence>
<dbReference type="AlphaFoldDB" id="A0A4D6LY40"/>
<proteinExistence type="predicted"/>
<sequence>MYPLPYELFLSKLFEYYNLDPYAKVTKLLRHHHIVGKDVEENPDNASNESEPTPAAHDGETNEDESSDEEANNMDSADAAIDDDTYSTTTAMFD</sequence>
<accession>A0A4D6LY40</accession>
<protein>
    <submittedName>
        <fullName evidence="2">Uncharacterized protein</fullName>
    </submittedName>
</protein>
<dbReference type="Proteomes" id="UP000501690">
    <property type="component" value="Linkage Group LG5"/>
</dbReference>
<organism evidence="2 3">
    <name type="scientific">Vigna unguiculata</name>
    <name type="common">Cowpea</name>
    <dbReference type="NCBI Taxonomy" id="3917"/>
    <lineage>
        <taxon>Eukaryota</taxon>
        <taxon>Viridiplantae</taxon>
        <taxon>Streptophyta</taxon>
        <taxon>Embryophyta</taxon>
        <taxon>Tracheophyta</taxon>
        <taxon>Spermatophyta</taxon>
        <taxon>Magnoliopsida</taxon>
        <taxon>eudicotyledons</taxon>
        <taxon>Gunneridae</taxon>
        <taxon>Pentapetalae</taxon>
        <taxon>rosids</taxon>
        <taxon>fabids</taxon>
        <taxon>Fabales</taxon>
        <taxon>Fabaceae</taxon>
        <taxon>Papilionoideae</taxon>
        <taxon>50 kb inversion clade</taxon>
        <taxon>NPAAA clade</taxon>
        <taxon>indigoferoid/millettioid clade</taxon>
        <taxon>Phaseoleae</taxon>
        <taxon>Vigna</taxon>
    </lineage>
</organism>
<dbReference type="EMBL" id="CP039349">
    <property type="protein sequence ID" value="QCD92896.1"/>
    <property type="molecule type" value="Genomic_DNA"/>
</dbReference>
<gene>
    <name evidence="2" type="ORF">DEO72_LG5g965</name>
</gene>
<name>A0A4D6LY40_VIGUN</name>
<evidence type="ECO:0000313" key="2">
    <source>
        <dbReference type="EMBL" id="QCD92896.1"/>
    </source>
</evidence>
<keyword evidence="3" id="KW-1185">Reference proteome</keyword>
<feature type="compositionally biased region" description="Acidic residues" evidence="1">
    <location>
        <begin position="61"/>
        <end position="72"/>
    </location>
</feature>
<evidence type="ECO:0000313" key="3">
    <source>
        <dbReference type="Proteomes" id="UP000501690"/>
    </source>
</evidence>